<dbReference type="STRING" id="1227488.C477_05379"/>
<dbReference type="PATRIC" id="fig|1227488.3.peg.1064"/>
<accession>M0CGJ4</accession>
<name>M0CGJ4_9EURY</name>
<keyword evidence="2" id="KW-1185">Reference proteome</keyword>
<evidence type="ECO:0000313" key="2">
    <source>
        <dbReference type="Proteomes" id="UP000011657"/>
    </source>
</evidence>
<protein>
    <submittedName>
        <fullName evidence="1">Uncharacterized protein</fullName>
    </submittedName>
</protein>
<organism evidence="1 2">
    <name type="scientific">Haloterrigena salina JCM 13891</name>
    <dbReference type="NCBI Taxonomy" id="1227488"/>
    <lineage>
        <taxon>Archaea</taxon>
        <taxon>Methanobacteriati</taxon>
        <taxon>Methanobacteriota</taxon>
        <taxon>Stenosarchaea group</taxon>
        <taxon>Halobacteria</taxon>
        <taxon>Halobacteriales</taxon>
        <taxon>Natrialbaceae</taxon>
        <taxon>Haloterrigena</taxon>
    </lineage>
</organism>
<comment type="caution">
    <text evidence="1">The sequence shown here is derived from an EMBL/GenBank/DDBJ whole genome shotgun (WGS) entry which is preliminary data.</text>
</comment>
<dbReference type="Proteomes" id="UP000011657">
    <property type="component" value="Unassembled WGS sequence"/>
</dbReference>
<dbReference type="eggNOG" id="ENOG502N5WT">
    <property type="taxonomic scope" value="Archaea"/>
</dbReference>
<reference evidence="1 2" key="1">
    <citation type="journal article" date="2014" name="PLoS Genet.">
        <title>Phylogenetically driven sequencing of extremely halophilic archaea reveals strategies for static and dynamic osmo-response.</title>
        <authorList>
            <person name="Becker E.A."/>
            <person name="Seitzer P.M."/>
            <person name="Tritt A."/>
            <person name="Larsen D."/>
            <person name="Krusor M."/>
            <person name="Yao A.I."/>
            <person name="Wu D."/>
            <person name="Madern D."/>
            <person name="Eisen J.A."/>
            <person name="Darling A.E."/>
            <person name="Facciotti M.T."/>
        </authorList>
    </citation>
    <scope>NUCLEOTIDE SEQUENCE [LARGE SCALE GENOMIC DNA]</scope>
    <source>
        <strain evidence="1 2">JCM 13891</strain>
    </source>
</reference>
<proteinExistence type="predicted"/>
<sequence length="294" mass="31420">MFGNERVIRTSRRRVLSTVAGTGVAAIGTLASKYGVSDAAALDALDEISFGTFESSLEEWRPEGDLALSRIGRDERPVAVTEGEYALEAAVDGETEPAISRPVTDLDLATHPYFVADVTPGRLTGTDARVAFQWRLYRSTDLLADGSTGEPVAASDPVTVPQATPGRLYWDASDVDLGLLDAVSRLEIGWYPSDGDPADGTVAARGDVVVDDVRATASVDPVGSARLAATMRDLQFDHGPYVRTEVTDAFDGGEAGAFVFDDGETVPYRFETLGADRYLLTIADTEIEFGEGWS</sequence>
<evidence type="ECO:0000313" key="1">
    <source>
        <dbReference type="EMBL" id="ELZ21748.1"/>
    </source>
</evidence>
<gene>
    <name evidence="1" type="ORF">C477_05379</name>
</gene>
<dbReference type="EMBL" id="AOIS01000018">
    <property type="protein sequence ID" value="ELZ21748.1"/>
    <property type="molecule type" value="Genomic_DNA"/>
</dbReference>
<dbReference type="AlphaFoldDB" id="M0CGJ4"/>